<keyword evidence="3" id="KW-1185">Reference proteome</keyword>
<evidence type="ECO:0000313" key="3">
    <source>
        <dbReference type="Proteomes" id="UP000494206"/>
    </source>
</evidence>
<gene>
    <name evidence="2" type="ORF">CBOVIS_LOCUS13021</name>
</gene>
<feature type="region of interest" description="Disordered" evidence="1">
    <location>
        <begin position="369"/>
        <end position="397"/>
    </location>
</feature>
<protein>
    <submittedName>
        <fullName evidence="2">Uncharacterized protein</fullName>
    </submittedName>
</protein>
<accession>A0A8S1FCK5</accession>
<name>A0A8S1FCK5_9PELO</name>
<proteinExistence type="predicted"/>
<reference evidence="2 3" key="1">
    <citation type="submission" date="2020-04" db="EMBL/GenBank/DDBJ databases">
        <authorList>
            <person name="Laetsch R D."/>
            <person name="Stevens L."/>
            <person name="Kumar S."/>
            <person name="Blaxter L. M."/>
        </authorList>
    </citation>
    <scope>NUCLEOTIDE SEQUENCE [LARGE SCALE GENOMIC DNA]</scope>
</reference>
<evidence type="ECO:0000256" key="1">
    <source>
        <dbReference type="SAM" id="MobiDB-lite"/>
    </source>
</evidence>
<dbReference type="AlphaFoldDB" id="A0A8S1FCK5"/>
<feature type="compositionally biased region" description="Basic and acidic residues" evidence="1">
    <location>
        <begin position="313"/>
        <end position="323"/>
    </location>
</feature>
<comment type="caution">
    <text evidence="2">The sequence shown here is derived from an EMBL/GenBank/DDBJ whole genome shotgun (WGS) entry which is preliminary data.</text>
</comment>
<feature type="compositionally biased region" description="Polar residues" evidence="1">
    <location>
        <begin position="266"/>
        <end position="278"/>
    </location>
</feature>
<organism evidence="2 3">
    <name type="scientific">Caenorhabditis bovis</name>
    <dbReference type="NCBI Taxonomy" id="2654633"/>
    <lineage>
        <taxon>Eukaryota</taxon>
        <taxon>Metazoa</taxon>
        <taxon>Ecdysozoa</taxon>
        <taxon>Nematoda</taxon>
        <taxon>Chromadorea</taxon>
        <taxon>Rhabditida</taxon>
        <taxon>Rhabditina</taxon>
        <taxon>Rhabditomorpha</taxon>
        <taxon>Rhabditoidea</taxon>
        <taxon>Rhabditidae</taxon>
        <taxon>Peloderinae</taxon>
        <taxon>Caenorhabditis</taxon>
    </lineage>
</organism>
<dbReference type="Proteomes" id="UP000494206">
    <property type="component" value="Unassembled WGS sequence"/>
</dbReference>
<feature type="region of interest" description="Disordered" evidence="1">
    <location>
        <begin position="266"/>
        <end position="331"/>
    </location>
</feature>
<feature type="region of interest" description="Disordered" evidence="1">
    <location>
        <begin position="1"/>
        <end position="37"/>
    </location>
</feature>
<evidence type="ECO:0000313" key="2">
    <source>
        <dbReference type="EMBL" id="CAB3411646.1"/>
    </source>
</evidence>
<sequence>MAPKGHSTKMHSKKKSQCAPRPELSTEAVASPEPSQASLALPQNFEWNQACFVPNAFPNLTTASTLPFTPETTQLVANLLSQSFNGGPQQTAQDSLSYILQMMNSGYAQGTSTNTTSTSSTPFRNQESQYVEAKNTQETIVKAVKEEAVNLLSTASENSGTTPLAFSSAQSVSGPSANAQLAAQNIENPAPSAFREMLNSVYAKEIGAALPAGHPQSSYENFEKMIAQFLQKVSTYYAHEIRANANWKPVLLDMCNNIVVTGKQPTSAQIQNQQTTPNASSDSDDDEVEASEEKSSDKTDASSSYSAALPGSKESKAVDRSDAVADDPSNISNHVLSGFLNTEMPGTAPKSLIHPAFYQWAFQFQNQQESANPSIESDDEEIIDVVSISPEAKKTDM</sequence>
<feature type="compositionally biased region" description="Basic residues" evidence="1">
    <location>
        <begin position="1"/>
        <end position="16"/>
    </location>
</feature>
<feature type="compositionally biased region" description="Basic and acidic residues" evidence="1">
    <location>
        <begin position="291"/>
        <end position="300"/>
    </location>
</feature>
<dbReference type="EMBL" id="CADEPM010000015">
    <property type="protein sequence ID" value="CAB3411646.1"/>
    <property type="molecule type" value="Genomic_DNA"/>
</dbReference>